<dbReference type="AlphaFoldDB" id="A0A6C0KS97"/>
<dbReference type="GO" id="GO:0004519">
    <property type="term" value="F:endonuclease activity"/>
    <property type="evidence" value="ECO:0007669"/>
    <property type="project" value="InterPro"/>
</dbReference>
<evidence type="ECO:0000313" key="3">
    <source>
        <dbReference type="EMBL" id="QHU20875.1"/>
    </source>
</evidence>
<sequence>MRKGVPNALRQQVWLKHNGETYNSKCAVKWCKNIITPFNFEAGHNIPFSKGGETSLENLQPICSSCNKSMGNKYTIDQFNCLGKEVSIPAKPPQTPETPHTPQTPQIAPHTPQIAPETDTNLLKIKTKYGGGALKYIFCCYVKKKK</sequence>
<dbReference type="GO" id="GO:0003676">
    <property type="term" value="F:nucleic acid binding"/>
    <property type="evidence" value="ECO:0007669"/>
    <property type="project" value="InterPro"/>
</dbReference>
<feature type="domain" description="HNH nuclease" evidence="2">
    <location>
        <begin position="10"/>
        <end position="68"/>
    </location>
</feature>
<dbReference type="SMART" id="SM00507">
    <property type="entry name" value="HNHc"/>
    <property type="match status" value="1"/>
</dbReference>
<dbReference type="Gene3D" id="1.10.30.50">
    <property type="match status" value="1"/>
</dbReference>
<dbReference type="Pfam" id="PF01844">
    <property type="entry name" value="HNH"/>
    <property type="match status" value="1"/>
</dbReference>
<feature type="region of interest" description="Disordered" evidence="1">
    <location>
        <begin position="88"/>
        <end position="116"/>
    </location>
</feature>
<evidence type="ECO:0000259" key="2">
    <source>
        <dbReference type="SMART" id="SM00507"/>
    </source>
</evidence>
<dbReference type="InterPro" id="IPR003615">
    <property type="entry name" value="HNH_nuc"/>
</dbReference>
<feature type="compositionally biased region" description="Low complexity" evidence="1">
    <location>
        <begin position="97"/>
        <end position="106"/>
    </location>
</feature>
<protein>
    <recommendedName>
        <fullName evidence="2">HNH nuclease domain-containing protein</fullName>
    </recommendedName>
</protein>
<evidence type="ECO:0000256" key="1">
    <source>
        <dbReference type="SAM" id="MobiDB-lite"/>
    </source>
</evidence>
<dbReference type="EMBL" id="MN740975">
    <property type="protein sequence ID" value="QHU20875.1"/>
    <property type="molecule type" value="Genomic_DNA"/>
</dbReference>
<name>A0A6C0KS97_9ZZZZ</name>
<dbReference type="CDD" id="cd00085">
    <property type="entry name" value="HNHc"/>
    <property type="match status" value="1"/>
</dbReference>
<dbReference type="GO" id="GO:0008270">
    <property type="term" value="F:zinc ion binding"/>
    <property type="evidence" value="ECO:0007669"/>
    <property type="project" value="InterPro"/>
</dbReference>
<accession>A0A6C0KS97</accession>
<proteinExistence type="predicted"/>
<organism evidence="3">
    <name type="scientific">viral metagenome</name>
    <dbReference type="NCBI Taxonomy" id="1070528"/>
    <lineage>
        <taxon>unclassified sequences</taxon>
        <taxon>metagenomes</taxon>
        <taxon>organismal metagenomes</taxon>
    </lineage>
</organism>
<dbReference type="InterPro" id="IPR002711">
    <property type="entry name" value="HNH"/>
</dbReference>
<reference evidence="3" key="1">
    <citation type="journal article" date="2020" name="Nature">
        <title>Giant virus diversity and host interactions through global metagenomics.</title>
        <authorList>
            <person name="Schulz F."/>
            <person name="Roux S."/>
            <person name="Paez-Espino D."/>
            <person name="Jungbluth S."/>
            <person name="Walsh D.A."/>
            <person name="Denef V.J."/>
            <person name="McMahon K.D."/>
            <person name="Konstantinidis K.T."/>
            <person name="Eloe-Fadrosh E.A."/>
            <person name="Kyrpides N.C."/>
            <person name="Woyke T."/>
        </authorList>
    </citation>
    <scope>NUCLEOTIDE SEQUENCE</scope>
    <source>
        <strain evidence="3">GVMAG-S-3300013094-100</strain>
    </source>
</reference>